<reference evidence="2" key="2">
    <citation type="submission" date="2023-01" db="EMBL/GenBank/DDBJ databases">
        <authorList>
            <person name="Sun Q."/>
            <person name="Evtushenko L."/>
        </authorList>
    </citation>
    <scope>NUCLEOTIDE SEQUENCE</scope>
    <source>
        <strain evidence="2">VKM Ac-1321</strain>
    </source>
</reference>
<proteinExistence type="predicted"/>
<dbReference type="Pfam" id="PF19457">
    <property type="entry name" value="DUF5994"/>
    <property type="match status" value="1"/>
</dbReference>
<evidence type="ECO:0000313" key="3">
    <source>
        <dbReference type="Proteomes" id="UP001143480"/>
    </source>
</evidence>
<accession>A0A9W6KRP0</accession>
<dbReference type="Proteomes" id="UP001143480">
    <property type="component" value="Unassembled WGS sequence"/>
</dbReference>
<name>A0A9W6KRP0_9ACTN</name>
<dbReference type="RefSeq" id="WP_271189894.1">
    <property type="nucleotide sequence ID" value="NZ_BSFP01000065.1"/>
</dbReference>
<dbReference type="AlphaFoldDB" id="A0A9W6KRP0"/>
<evidence type="ECO:0000256" key="1">
    <source>
        <dbReference type="SAM" id="MobiDB-lite"/>
    </source>
</evidence>
<feature type="region of interest" description="Disordered" evidence="1">
    <location>
        <begin position="1"/>
        <end position="20"/>
    </location>
</feature>
<sequence>MFTNAQRSTAVPTGPPTEPRTVFADVRASKAVLDGGWWPRSWNPIEELPGLILLLDERFGQVRRLMVSSAVWDGRFRGIAVGNHVVRIGWFTSVDTGLLVASTDGGDQIDLLVVPPETAAADAATAMATAADPANELRPAAILAASRPIGVA</sequence>
<gene>
    <name evidence="2" type="ORF">GCM10017581_076580</name>
</gene>
<reference evidence="2" key="1">
    <citation type="journal article" date="2014" name="Int. J. Syst. Evol. Microbiol.">
        <title>Complete genome sequence of Corynebacterium casei LMG S-19264T (=DSM 44701T), isolated from a smear-ripened cheese.</title>
        <authorList>
            <consortium name="US DOE Joint Genome Institute (JGI-PGF)"/>
            <person name="Walter F."/>
            <person name="Albersmeier A."/>
            <person name="Kalinowski J."/>
            <person name="Ruckert C."/>
        </authorList>
    </citation>
    <scope>NUCLEOTIDE SEQUENCE</scope>
    <source>
        <strain evidence="2">VKM Ac-1321</strain>
    </source>
</reference>
<evidence type="ECO:0000313" key="2">
    <source>
        <dbReference type="EMBL" id="GLL05910.1"/>
    </source>
</evidence>
<comment type="caution">
    <text evidence="2">The sequence shown here is derived from an EMBL/GenBank/DDBJ whole genome shotgun (WGS) entry which is preliminary data.</text>
</comment>
<dbReference type="EMBL" id="BSFP01000065">
    <property type="protein sequence ID" value="GLL05910.1"/>
    <property type="molecule type" value="Genomic_DNA"/>
</dbReference>
<protein>
    <submittedName>
        <fullName evidence="2">Uncharacterized protein</fullName>
    </submittedName>
</protein>
<organism evidence="2 3">
    <name type="scientific">Dactylosporangium matsuzakiense</name>
    <dbReference type="NCBI Taxonomy" id="53360"/>
    <lineage>
        <taxon>Bacteria</taxon>
        <taxon>Bacillati</taxon>
        <taxon>Actinomycetota</taxon>
        <taxon>Actinomycetes</taxon>
        <taxon>Micromonosporales</taxon>
        <taxon>Micromonosporaceae</taxon>
        <taxon>Dactylosporangium</taxon>
    </lineage>
</organism>
<feature type="compositionally biased region" description="Polar residues" evidence="1">
    <location>
        <begin position="1"/>
        <end position="11"/>
    </location>
</feature>
<keyword evidence="3" id="KW-1185">Reference proteome</keyword>
<dbReference type="InterPro" id="IPR046036">
    <property type="entry name" value="DUF5994"/>
</dbReference>